<dbReference type="Gene3D" id="3.30.450.20">
    <property type="entry name" value="PAS domain"/>
    <property type="match status" value="1"/>
</dbReference>
<evidence type="ECO:0000256" key="1">
    <source>
        <dbReference type="ARBA" id="ARBA00000085"/>
    </source>
</evidence>
<dbReference type="SUPFAM" id="SSF55785">
    <property type="entry name" value="PYP-like sensor domain (PAS domain)"/>
    <property type="match status" value="1"/>
</dbReference>
<dbReference type="InterPro" id="IPR000014">
    <property type="entry name" value="PAS"/>
</dbReference>
<feature type="domain" description="PAC" evidence="9">
    <location>
        <begin position="280"/>
        <end position="332"/>
    </location>
</feature>
<keyword evidence="10" id="KW-0547">Nucleotide-binding</keyword>
<evidence type="ECO:0000256" key="7">
    <source>
        <dbReference type="ARBA" id="ARBA00023012"/>
    </source>
</evidence>
<evidence type="ECO:0000256" key="5">
    <source>
        <dbReference type="ARBA" id="ARBA00022679"/>
    </source>
</evidence>
<evidence type="ECO:0000259" key="8">
    <source>
        <dbReference type="PROSITE" id="PS50109"/>
    </source>
</evidence>
<dbReference type="InterPro" id="IPR013656">
    <property type="entry name" value="PAS_4"/>
</dbReference>
<evidence type="ECO:0000256" key="4">
    <source>
        <dbReference type="ARBA" id="ARBA00022553"/>
    </source>
</evidence>
<evidence type="ECO:0000313" key="11">
    <source>
        <dbReference type="Proteomes" id="UP001240150"/>
    </source>
</evidence>
<dbReference type="InterPro" id="IPR003594">
    <property type="entry name" value="HATPase_dom"/>
</dbReference>
<dbReference type="InterPro" id="IPR035965">
    <property type="entry name" value="PAS-like_dom_sf"/>
</dbReference>
<evidence type="ECO:0000313" key="10">
    <source>
        <dbReference type="EMBL" id="WIM93030.1"/>
    </source>
</evidence>
<dbReference type="InterPro" id="IPR029016">
    <property type="entry name" value="GAF-like_dom_sf"/>
</dbReference>
<dbReference type="SUPFAM" id="SSF47384">
    <property type="entry name" value="Homodimeric domain of signal transducing histidine kinase"/>
    <property type="match status" value="1"/>
</dbReference>
<dbReference type="Gene3D" id="3.30.565.10">
    <property type="entry name" value="Histidine kinase-like ATPase, C-terminal domain"/>
    <property type="match status" value="1"/>
</dbReference>
<dbReference type="PROSITE" id="PS50113">
    <property type="entry name" value="PAC"/>
    <property type="match status" value="1"/>
</dbReference>
<dbReference type="CDD" id="cd00075">
    <property type="entry name" value="HATPase"/>
    <property type="match status" value="1"/>
</dbReference>
<dbReference type="Pfam" id="PF01590">
    <property type="entry name" value="GAF"/>
    <property type="match status" value="1"/>
</dbReference>
<name>A0ABY8WBE1_9ACTN</name>
<evidence type="ECO:0000256" key="6">
    <source>
        <dbReference type="ARBA" id="ARBA00022777"/>
    </source>
</evidence>
<dbReference type="InterPro" id="IPR036097">
    <property type="entry name" value="HisK_dim/P_sf"/>
</dbReference>
<evidence type="ECO:0000256" key="2">
    <source>
        <dbReference type="ARBA" id="ARBA00004236"/>
    </source>
</evidence>
<dbReference type="EC" id="2.7.13.3" evidence="3"/>
<comment type="catalytic activity">
    <reaction evidence="1">
        <text>ATP + protein L-histidine = ADP + protein N-phospho-L-histidine.</text>
        <dbReference type="EC" id="2.7.13.3"/>
    </reaction>
</comment>
<keyword evidence="11" id="KW-1185">Reference proteome</keyword>
<dbReference type="PANTHER" id="PTHR43711:SF1">
    <property type="entry name" value="HISTIDINE KINASE 1"/>
    <property type="match status" value="1"/>
</dbReference>
<evidence type="ECO:0000256" key="3">
    <source>
        <dbReference type="ARBA" id="ARBA00012438"/>
    </source>
</evidence>
<accession>A0ABY8WBE1</accession>
<feature type="domain" description="Histidine kinase" evidence="8">
    <location>
        <begin position="513"/>
        <end position="725"/>
    </location>
</feature>
<dbReference type="CDD" id="cd00082">
    <property type="entry name" value="HisKA"/>
    <property type="match status" value="1"/>
</dbReference>
<dbReference type="PRINTS" id="PR00344">
    <property type="entry name" value="BCTRLSENSOR"/>
</dbReference>
<dbReference type="SUPFAM" id="SSF55781">
    <property type="entry name" value="GAF domain-like"/>
    <property type="match status" value="2"/>
</dbReference>
<reference evidence="10 11" key="1">
    <citation type="submission" date="2023-06" db="EMBL/GenBank/DDBJ databases">
        <authorList>
            <person name="Yushchuk O."/>
            <person name="Binda E."/>
            <person name="Ruckert-Reed C."/>
            <person name="Fedorenko V."/>
            <person name="Kalinowski J."/>
            <person name="Marinelli F."/>
        </authorList>
    </citation>
    <scope>NUCLEOTIDE SEQUENCE [LARGE SCALE GENOMIC DNA]</scope>
    <source>
        <strain evidence="10 11">NRRL 3884</strain>
    </source>
</reference>
<sequence>MPELDPAVLNSPQRLRAVASARRELPVMPVPLDGVARMTARMLDTPMAVVTLVWAGEEEFLGLYGLPEPFASARRGGQEFSVCAFVVSADDVVAVSDTLIDERLREHPTVQQWGVRSFAGIPVHDTDGEPVGAITVLDTDRRAWTTRERALLTDVADMLGPIPAGTRSVTVAMDMLSADHQAAALARLGPAAGAVAQAEVQQAFINALLDSLQVGVVACDRERRPVVVNRMMRQLFGLPEGVSREEGLAAGLARVHHLDGTPIAAHELVVTRALNGETVRDAESMLRTPDAPDRYLLVNGQPLYDRDGNRLGAVSTVLDVTGRRRSERFHDCQLRVAQILNSSATVEHAAPGLLRAVGETLGWQYVSLWLIDDVADVAYPAGHWEAPGVHIEDLMPERLTRQDPGLVGPAWATARAIWIPDLARTASSDPRLRAFVAAAAQRDLRAAMAVPVCESDTVLAVLTCLTARGEHDEFLLTGLLTDIAEQIGRFLARRRAAELDLQLARAKDDFLTLIGHELRTPLTSVLACSTMLADDPHLDQDTRQMLGTVTRNTSAVQQIIDDLLDLAGVESGHHVLRRRPTDLVAVIAAAVAEVPHRDTIRIHTDLPSSLVVTGDSDRLRQIVEHLLSNAVKYSPDGGDVRVTLSASSSDVAELTVTDTGIGIPEPDRARLFTRFHRAANARHTDITGTGLGLALVRALVEAHGGTVTHDPAYHLGTRITVRLPR</sequence>
<dbReference type="PROSITE" id="PS50109">
    <property type="entry name" value="HIS_KIN"/>
    <property type="match status" value="1"/>
</dbReference>
<dbReference type="RefSeq" id="WP_284914238.1">
    <property type="nucleotide sequence ID" value="NZ_CP126980.1"/>
</dbReference>
<dbReference type="Proteomes" id="UP001240150">
    <property type="component" value="Chromosome"/>
</dbReference>
<dbReference type="SUPFAM" id="SSF55874">
    <property type="entry name" value="ATPase domain of HSP90 chaperone/DNA topoisomerase II/histidine kinase"/>
    <property type="match status" value="1"/>
</dbReference>
<dbReference type="InterPro" id="IPR004358">
    <property type="entry name" value="Sig_transdc_His_kin-like_C"/>
</dbReference>
<dbReference type="EMBL" id="CP126980">
    <property type="protein sequence ID" value="WIM93030.1"/>
    <property type="molecule type" value="Genomic_DNA"/>
</dbReference>
<protein>
    <recommendedName>
        <fullName evidence="3">histidine kinase</fullName>
        <ecNumber evidence="3">2.7.13.3</ecNumber>
    </recommendedName>
</protein>
<keyword evidence="5" id="KW-0808">Transferase</keyword>
<dbReference type="SMART" id="SM00387">
    <property type="entry name" value="HATPase_c"/>
    <property type="match status" value="1"/>
</dbReference>
<gene>
    <name evidence="10" type="ORF">ACTOB_004995</name>
</gene>
<dbReference type="Gene3D" id="1.10.287.130">
    <property type="match status" value="1"/>
</dbReference>
<dbReference type="InterPro" id="IPR005467">
    <property type="entry name" value="His_kinase_dom"/>
</dbReference>
<dbReference type="Gene3D" id="3.30.450.40">
    <property type="match status" value="2"/>
</dbReference>
<keyword evidence="4" id="KW-0597">Phosphoprotein</keyword>
<dbReference type="SMART" id="SM00388">
    <property type="entry name" value="HisKA"/>
    <property type="match status" value="1"/>
</dbReference>
<dbReference type="InterPro" id="IPR050736">
    <property type="entry name" value="Sensor_HK_Regulatory"/>
</dbReference>
<dbReference type="InterPro" id="IPR003661">
    <property type="entry name" value="HisK_dim/P_dom"/>
</dbReference>
<keyword evidence="10" id="KW-0067">ATP-binding</keyword>
<dbReference type="InterPro" id="IPR036890">
    <property type="entry name" value="HATPase_C_sf"/>
</dbReference>
<organism evidence="10 11">
    <name type="scientific">Actinoplanes oblitus</name>
    <dbReference type="NCBI Taxonomy" id="3040509"/>
    <lineage>
        <taxon>Bacteria</taxon>
        <taxon>Bacillati</taxon>
        <taxon>Actinomycetota</taxon>
        <taxon>Actinomycetes</taxon>
        <taxon>Micromonosporales</taxon>
        <taxon>Micromonosporaceae</taxon>
        <taxon>Actinoplanes</taxon>
    </lineage>
</organism>
<dbReference type="Pfam" id="PF00512">
    <property type="entry name" value="HisKA"/>
    <property type="match status" value="1"/>
</dbReference>
<dbReference type="InterPro" id="IPR000700">
    <property type="entry name" value="PAS-assoc_C"/>
</dbReference>
<evidence type="ECO:0000259" key="9">
    <source>
        <dbReference type="PROSITE" id="PS50113"/>
    </source>
</evidence>
<dbReference type="CDD" id="cd00130">
    <property type="entry name" value="PAS"/>
    <property type="match status" value="1"/>
</dbReference>
<dbReference type="Pfam" id="PF08448">
    <property type="entry name" value="PAS_4"/>
    <property type="match status" value="1"/>
</dbReference>
<dbReference type="Pfam" id="PF13185">
    <property type="entry name" value="GAF_2"/>
    <property type="match status" value="1"/>
</dbReference>
<dbReference type="Pfam" id="PF02518">
    <property type="entry name" value="HATPase_c"/>
    <property type="match status" value="1"/>
</dbReference>
<keyword evidence="7" id="KW-0902">Two-component regulatory system</keyword>
<dbReference type="InterPro" id="IPR003018">
    <property type="entry name" value="GAF"/>
</dbReference>
<dbReference type="PANTHER" id="PTHR43711">
    <property type="entry name" value="TWO-COMPONENT HISTIDINE KINASE"/>
    <property type="match status" value="1"/>
</dbReference>
<dbReference type="SMART" id="SM00065">
    <property type="entry name" value="GAF"/>
    <property type="match status" value="2"/>
</dbReference>
<keyword evidence="6" id="KW-0418">Kinase</keyword>
<dbReference type="NCBIfam" id="TIGR00229">
    <property type="entry name" value="sensory_box"/>
    <property type="match status" value="1"/>
</dbReference>
<comment type="subcellular location">
    <subcellularLocation>
        <location evidence="2">Cell membrane</location>
    </subcellularLocation>
</comment>
<proteinExistence type="predicted"/>
<dbReference type="GO" id="GO:0005524">
    <property type="term" value="F:ATP binding"/>
    <property type="evidence" value="ECO:0007669"/>
    <property type="project" value="UniProtKB-KW"/>
</dbReference>